<protein>
    <submittedName>
        <fullName evidence="5">Amino acid/amide ABC transporter ATP-binding protein 1 (HAAT family)</fullName>
    </submittedName>
</protein>
<accession>A0A4R7VZ91</accession>
<dbReference type="InterPro" id="IPR003593">
    <property type="entry name" value="AAA+_ATPase"/>
</dbReference>
<dbReference type="SUPFAM" id="SSF52540">
    <property type="entry name" value="P-loop containing nucleoside triphosphate hydrolases"/>
    <property type="match status" value="1"/>
</dbReference>
<dbReference type="Gene3D" id="3.40.50.300">
    <property type="entry name" value="P-loop containing nucleotide triphosphate hydrolases"/>
    <property type="match status" value="1"/>
</dbReference>
<evidence type="ECO:0000313" key="6">
    <source>
        <dbReference type="Proteomes" id="UP000294927"/>
    </source>
</evidence>
<dbReference type="Pfam" id="PF00005">
    <property type="entry name" value="ABC_tran"/>
    <property type="match status" value="1"/>
</dbReference>
<dbReference type="GO" id="GO:0042941">
    <property type="term" value="P:D-alanine transmembrane transport"/>
    <property type="evidence" value="ECO:0007669"/>
    <property type="project" value="TreeGrafter"/>
</dbReference>
<dbReference type="InterPro" id="IPR032823">
    <property type="entry name" value="BCA_ABC_TP_C"/>
</dbReference>
<dbReference type="InterPro" id="IPR051120">
    <property type="entry name" value="ABC_AA/LPS_Transport"/>
</dbReference>
<dbReference type="Proteomes" id="UP000294927">
    <property type="component" value="Unassembled WGS sequence"/>
</dbReference>
<feature type="domain" description="ABC transporter" evidence="4">
    <location>
        <begin position="10"/>
        <end position="257"/>
    </location>
</feature>
<organism evidence="5 6">
    <name type="scientific">Actinophytocola oryzae</name>
    <dbReference type="NCBI Taxonomy" id="502181"/>
    <lineage>
        <taxon>Bacteria</taxon>
        <taxon>Bacillati</taxon>
        <taxon>Actinomycetota</taxon>
        <taxon>Actinomycetes</taxon>
        <taxon>Pseudonocardiales</taxon>
        <taxon>Pseudonocardiaceae</taxon>
    </lineage>
</organism>
<dbReference type="InterPro" id="IPR003439">
    <property type="entry name" value="ABC_transporter-like_ATP-bd"/>
</dbReference>
<evidence type="ECO:0000256" key="2">
    <source>
        <dbReference type="ARBA" id="ARBA00022741"/>
    </source>
</evidence>
<dbReference type="PANTHER" id="PTHR45772:SF7">
    <property type="entry name" value="AMINO ACID ABC TRANSPORTER ATP-BINDING PROTEIN"/>
    <property type="match status" value="1"/>
</dbReference>
<proteinExistence type="predicted"/>
<dbReference type="GO" id="GO:0005524">
    <property type="term" value="F:ATP binding"/>
    <property type="evidence" value="ECO:0007669"/>
    <property type="project" value="UniProtKB-KW"/>
</dbReference>
<keyword evidence="2" id="KW-0547">Nucleotide-binding</keyword>
<dbReference type="OrthoDB" id="8724465at2"/>
<dbReference type="GO" id="GO:0015808">
    <property type="term" value="P:L-alanine transport"/>
    <property type="evidence" value="ECO:0007669"/>
    <property type="project" value="TreeGrafter"/>
</dbReference>
<evidence type="ECO:0000256" key="3">
    <source>
        <dbReference type="ARBA" id="ARBA00022840"/>
    </source>
</evidence>
<dbReference type="InterPro" id="IPR027417">
    <property type="entry name" value="P-loop_NTPase"/>
</dbReference>
<dbReference type="FunFam" id="3.40.50.300:FF:000421">
    <property type="entry name" value="Branched-chain amino acid ABC transporter ATP-binding protein"/>
    <property type="match status" value="1"/>
</dbReference>
<dbReference type="EMBL" id="SOCP01000003">
    <property type="protein sequence ID" value="TDV55382.1"/>
    <property type="molecule type" value="Genomic_DNA"/>
</dbReference>
<dbReference type="PANTHER" id="PTHR45772">
    <property type="entry name" value="CONSERVED COMPONENT OF ABC TRANSPORTER FOR NATURAL AMINO ACIDS-RELATED"/>
    <property type="match status" value="1"/>
</dbReference>
<dbReference type="GO" id="GO:0005304">
    <property type="term" value="F:L-valine transmembrane transporter activity"/>
    <property type="evidence" value="ECO:0007669"/>
    <property type="project" value="TreeGrafter"/>
</dbReference>
<evidence type="ECO:0000313" key="5">
    <source>
        <dbReference type="EMBL" id="TDV55382.1"/>
    </source>
</evidence>
<dbReference type="GO" id="GO:0015192">
    <property type="term" value="F:L-phenylalanine transmembrane transporter activity"/>
    <property type="evidence" value="ECO:0007669"/>
    <property type="project" value="TreeGrafter"/>
</dbReference>
<reference evidence="5 6" key="1">
    <citation type="submission" date="2019-03" db="EMBL/GenBank/DDBJ databases">
        <title>Genomic Encyclopedia of Archaeal and Bacterial Type Strains, Phase II (KMG-II): from individual species to whole genera.</title>
        <authorList>
            <person name="Goeker M."/>
        </authorList>
    </citation>
    <scope>NUCLEOTIDE SEQUENCE [LARGE SCALE GENOMIC DNA]</scope>
    <source>
        <strain evidence="5 6">DSM 45499</strain>
    </source>
</reference>
<dbReference type="Pfam" id="PF12399">
    <property type="entry name" value="BCA_ABC_TP_C"/>
    <property type="match status" value="1"/>
</dbReference>
<keyword evidence="6" id="KW-1185">Reference proteome</keyword>
<dbReference type="GO" id="GO:0015188">
    <property type="term" value="F:L-isoleucine transmembrane transporter activity"/>
    <property type="evidence" value="ECO:0007669"/>
    <property type="project" value="TreeGrafter"/>
</dbReference>
<gene>
    <name evidence="5" type="ORF">CLV71_103623</name>
</gene>
<sequence length="261" mass="27581">MSTASGSTLLEVAGLCRSFDGVFAVREVDLAVAPGELRAVIGPNGAGKSTLFGLIGGQLRADAGTVVYDGDRIDRLPAHRRARTGIAVVFQGARVFAGMTVLENVMVGAHADTRAGFFSAVTRLGRHRADERAIAPTARECLARTGLSDWADRPAEALPLGQQRVVQVARALCGNPRLLLLDEPASGLRAAEREALVNLIAELRAEGLTMLLVEHDVAFVTRLADRVTVLDLGRVIAEGTPAEIRADEKVVAAYLGTEVPA</sequence>
<evidence type="ECO:0000259" key="4">
    <source>
        <dbReference type="PROSITE" id="PS50893"/>
    </source>
</evidence>
<name>A0A4R7VZ91_9PSEU</name>
<dbReference type="SMART" id="SM00382">
    <property type="entry name" value="AAA"/>
    <property type="match status" value="1"/>
</dbReference>
<dbReference type="CDD" id="cd03219">
    <property type="entry name" value="ABC_Mj1267_LivG_branched"/>
    <property type="match status" value="1"/>
</dbReference>
<dbReference type="PROSITE" id="PS50893">
    <property type="entry name" value="ABC_TRANSPORTER_2"/>
    <property type="match status" value="1"/>
</dbReference>
<dbReference type="GO" id="GO:1903806">
    <property type="term" value="P:L-isoleucine import across plasma membrane"/>
    <property type="evidence" value="ECO:0007669"/>
    <property type="project" value="TreeGrafter"/>
</dbReference>
<dbReference type="GO" id="GO:1903805">
    <property type="term" value="P:L-valine import across plasma membrane"/>
    <property type="evidence" value="ECO:0007669"/>
    <property type="project" value="TreeGrafter"/>
</dbReference>
<evidence type="ECO:0000256" key="1">
    <source>
        <dbReference type="ARBA" id="ARBA00022448"/>
    </source>
</evidence>
<dbReference type="AlphaFoldDB" id="A0A4R7VZ91"/>
<keyword evidence="3 5" id="KW-0067">ATP-binding</keyword>
<dbReference type="RefSeq" id="WP_133902450.1">
    <property type="nucleotide sequence ID" value="NZ_SOCP01000003.1"/>
</dbReference>
<comment type="caution">
    <text evidence="5">The sequence shown here is derived from an EMBL/GenBank/DDBJ whole genome shotgun (WGS) entry which is preliminary data.</text>
</comment>
<dbReference type="GO" id="GO:0016887">
    <property type="term" value="F:ATP hydrolysis activity"/>
    <property type="evidence" value="ECO:0007669"/>
    <property type="project" value="InterPro"/>
</dbReference>
<keyword evidence="1" id="KW-0813">Transport</keyword>
<dbReference type="GO" id="GO:0005886">
    <property type="term" value="C:plasma membrane"/>
    <property type="evidence" value="ECO:0007669"/>
    <property type="project" value="TreeGrafter"/>
</dbReference>